<gene>
    <name evidence="2" type="ORF">PQG98_05960</name>
</gene>
<dbReference type="Gene3D" id="3.40.109.40">
    <property type="match status" value="1"/>
</dbReference>
<dbReference type="Pfam" id="PF02965">
    <property type="entry name" value="Met_synt_B12"/>
    <property type="match status" value="1"/>
</dbReference>
<dbReference type="InterPro" id="IPR017342">
    <property type="entry name" value="S-AdoMet-dep_Met_synth_prd"/>
</dbReference>
<keyword evidence="3" id="KW-1185">Reference proteome</keyword>
<dbReference type="RefSeq" id="WP_272719932.1">
    <property type="nucleotide sequence ID" value="NZ_JAQPYS010000039.1"/>
</dbReference>
<dbReference type="InterPro" id="IPR037010">
    <property type="entry name" value="VitB12-dep_Met_synth_activ_sf"/>
</dbReference>
<dbReference type="InterPro" id="IPR004223">
    <property type="entry name" value="VitB12-dep_Met_synth_activ_dom"/>
</dbReference>
<organism evidence="2 3">
    <name type="scientific">Bacteroides zhangwenhongii</name>
    <dbReference type="NCBI Taxonomy" id="2650157"/>
    <lineage>
        <taxon>Bacteria</taxon>
        <taxon>Pseudomonadati</taxon>
        <taxon>Bacteroidota</taxon>
        <taxon>Bacteroidia</taxon>
        <taxon>Bacteroidales</taxon>
        <taxon>Bacteroidaceae</taxon>
        <taxon>Bacteroides</taxon>
    </lineage>
</organism>
<evidence type="ECO:0000313" key="3">
    <source>
        <dbReference type="Proteomes" id="UP001215398"/>
    </source>
</evidence>
<evidence type="ECO:0000259" key="1">
    <source>
        <dbReference type="Pfam" id="PF02965"/>
    </source>
</evidence>
<sequence length="234" mass="26457">MNDLEFLKQPPVEIHLSMDEIDIVDSEIESYLGYKDSQPDNYVLSLIHRMKNEVIGICRPRFGYTITTGGFIDKKSFHCGSFIIHPGEIITRHLRRSEMMIVILASVGSETNQWITTKREGNDIMEAFIADALGSTIVEAIVSKGKFYLERKMFDIGLKISNSYSPGYCGWNVSEQQMLFSLFPLSFCGITLTESSLMLPIKSVSALIGIGKDIEKKPYGCAICRKKDCYKRKI</sequence>
<feature type="domain" description="AdoMet activation" evidence="1">
    <location>
        <begin position="164"/>
        <end position="210"/>
    </location>
</feature>
<accession>A0ABT5H616</accession>
<dbReference type="SUPFAM" id="SSF56507">
    <property type="entry name" value="Methionine synthase activation domain-like"/>
    <property type="match status" value="1"/>
</dbReference>
<proteinExistence type="predicted"/>
<dbReference type="EMBL" id="JAQPYS010000039">
    <property type="protein sequence ID" value="MDC7135892.1"/>
    <property type="molecule type" value="Genomic_DNA"/>
</dbReference>
<protein>
    <submittedName>
        <fullName evidence="2">Vitamin B12 dependent-methionine synthase activation domain-containing protein</fullName>
    </submittedName>
</protein>
<evidence type="ECO:0000313" key="2">
    <source>
        <dbReference type="EMBL" id="MDC7135892.1"/>
    </source>
</evidence>
<dbReference type="PIRSF" id="PIRSF037984">
    <property type="entry name" value="Met_synth_TM0269_prd"/>
    <property type="match status" value="1"/>
</dbReference>
<name>A0ABT5H616_9BACE</name>
<dbReference type="Proteomes" id="UP001215398">
    <property type="component" value="Unassembled WGS sequence"/>
</dbReference>
<reference evidence="2 3" key="1">
    <citation type="submission" date="2023-01" db="EMBL/GenBank/DDBJ databases">
        <title>Exploring GABA producing Bacteroides strains toward improving mental health.</title>
        <authorList>
            <person name="Yousuf B."/>
            <person name="Bouhlel N.E."/>
            <person name="Mottawea W."/>
            <person name="Hammami R."/>
        </authorList>
    </citation>
    <scope>NUCLEOTIDE SEQUENCE [LARGE SCALE GENOMIC DNA]</scope>
    <source>
        <strain evidence="2 3">UO.H1054</strain>
    </source>
</reference>
<comment type="caution">
    <text evidence="2">The sequence shown here is derived from an EMBL/GenBank/DDBJ whole genome shotgun (WGS) entry which is preliminary data.</text>
</comment>